<comment type="similarity">
    <text evidence="2">Belongs to the MmpS family.</text>
</comment>
<comment type="subcellular location">
    <subcellularLocation>
        <location evidence="1">Cell membrane</location>
    </subcellularLocation>
</comment>
<feature type="transmembrane region" description="Helical" evidence="8">
    <location>
        <begin position="101"/>
        <end position="123"/>
    </location>
</feature>
<dbReference type="Pfam" id="PF05423">
    <property type="entry name" value="Mycobact_memb"/>
    <property type="match status" value="1"/>
</dbReference>
<keyword evidence="5 8" id="KW-1133">Transmembrane helix</keyword>
<keyword evidence="10" id="KW-1185">Reference proteome</keyword>
<reference evidence="9 10" key="1">
    <citation type="submission" date="2019-03" db="EMBL/GenBank/DDBJ databases">
        <title>Sequencing the genomes of 1000 actinobacteria strains.</title>
        <authorList>
            <person name="Klenk H.-P."/>
        </authorList>
    </citation>
    <scope>NUCLEOTIDE SEQUENCE [LARGE SCALE GENOMIC DNA]</scope>
    <source>
        <strain evidence="9 10">DSM 43805</strain>
    </source>
</reference>
<evidence type="ECO:0000256" key="7">
    <source>
        <dbReference type="SAM" id="MobiDB-lite"/>
    </source>
</evidence>
<evidence type="ECO:0000256" key="1">
    <source>
        <dbReference type="ARBA" id="ARBA00004236"/>
    </source>
</evidence>
<evidence type="ECO:0000256" key="5">
    <source>
        <dbReference type="ARBA" id="ARBA00022989"/>
    </source>
</evidence>
<evidence type="ECO:0000256" key="8">
    <source>
        <dbReference type="SAM" id="Phobius"/>
    </source>
</evidence>
<dbReference type="Gene3D" id="2.60.40.2880">
    <property type="entry name" value="MmpS1-5, C-terminal soluble domain"/>
    <property type="match status" value="1"/>
</dbReference>
<dbReference type="OrthoDB" id="3406002at2"/>
<dbReference type="Proteomes" id="UP000294901">
    <property type="component" value="Unassembled WGS sequence"/>
</dbReference>
<evidence type="ECO:0000256" key="2">
    <source>
        <dbReference type="ARBA" id="ARBA00007531"/>
    </source>
</evidence>
<organism evidence="9 10">
    <name type="scientific">Paractinoplanes brasiliensis</name>
    <dbReference type="NCBI Taxonomy" id="52695"/>
    <lineage>
        <taxon>Bacteria</taxon>
        <taxon>Bacillati</taxon>
        <taxon>Actinomycetota</taxon>
        <taxon>Actinomycetes</taxon>
        <taxon>Micromonosporales</taxon>
        <taxon>Micromonosporaceae</taxon>
        <taxon>Paractinoplanes</taxon>
    </lineage>
</organism>
<feature type="compositionally biased region" description="Pro residues" evidence="7">
    <location>
        <begin position="14"/>
        <end position="39"/>
    </location>
</feature>
<sequence length="262" mass="27904">MSNQQPDGTSEPTTPLPPAPPSFRPGSAPLPQPPNPDYPPTSEFPAAPTEHYRVQSYEPPPDYGPPQAYEPPPGYGPPPGYAQPSYQQPPPPPRRSKIPMVLLVLAITLLLCGGVATAGVLFVRNVTDRAKEALPELPQLPSAAPQIPDLPTELPSLPGNVPDVTGRKITVTYEVKGTGQASQILYTEKLGAPPKRLQDVNLPWKITTEMDTPALVSVVAMRVGTSEGTIECRALVDGAEVKQRTSSPSNVATATCTHFAIE</sequence>
<gene>
    <name evidence="9" type="ORF">C8E87_2413</name>
</gene>
<dbReference type="RefSeq" id="WP_133873186.1">
    <property type="nucleotide sequence ID" value="NZ_BOMD01000018.1"/>
</dbReference>
<feature type="region of interest" description="Disordered" evidence="7">
    <location>
        <begin position="1"/>
        <end position="93"/>
    </location>
</feature>
<evidence type="ECO:0000256" key="4">
    <source>
        <dbReference type="ARBA" id="ARBA00022692"/>
    </source>
</evidence>
<comment type="caution">
    <text evidence="9">The sequence shown here is derived from an EMBL/GenBank/DDBJ whole genome shotgun (WGS) entry which is preliminary data.</text>
</comment>
<dbReference type="InterPro" id="IPR008693">
    <property type="entry name" value="MmpS"/>
</dbReference>
<dbReference type="EMBL" id="SNWR01000001">
    <property type="protein sequence ID" value="TDO38752.1"/>
    <property type="molecule type" value="Genomic_DNA"/>
</dbReference>
<evidence type="ECO:0000256" key="3">
    <source>
        <dbReference type="ARBA" id="ARBA00022475"/>
    </source>
</evidence>
<proteinExistence type="inferred from homology"/>
<protein>
    <submittedName>
        <fullName evidence="9">MmpS family membrane protein</fullName>
    </submittedName>
</protein>
<feature type="compositionally biased region" description="Pro residues" evidence="7">
    <location>
        <begin position="58"/>
        <end position="93"/>
    </location>
</feature>
<name>A0A4R6JSL9_9ACTN</name>
<accession>A0A4R6JSL9</accession>
<dbReference type="GO" id="GO:0005886">
    <property type="term" value="C:plasma membrane"/>
    <property type="evidence" value="ECO:0007669"/>
    <property type="project" value="UniProtKB-SubCell"/>
</dbReference>
<keyword evidence="4 8" id="KW-0812">Transmembrane</keyword>
<keyword evidence="3" id="KW-1003">Cell membrane</keyword>
<dbReference type="AlphaFoldDB" id="A0A4R6JSL9"/>
<evidence type="ECO:0000313" key="10">
    <source>
        <dbReference type="Proteomes" id="UP000294901"/>
    </source>
</evidence>
<evidence type="ECO:0000313" key="9">
    <source>
        <dbReference type="EMBL" id="TDO38752.1"/>
    </source>
</evidence>
<evidence type="ECO:0000256" key="6">
    <source>
        <dbReference type="ARBA" id="ARBA00023136"/>
    </source>
</evidence>
<keyword evidence="6 8" id="KW-0472">Membrane</keyword>
<dbReference type="InterPro" id="IPR038468">
    <property type="entry name" value="MmpS_C"/>
</dbReference>